<dbReference type="InterPro" id="IPR018062">
    <property type="entry name" value="HTH_AraC-typ_CS"/>
</dbReference>
<dbReference type="PROSITE" id="PS00041">
    <property type="entry name" value="HTH_ARAC_FAMILY_1"/>
    <property type="match status" value="1"/>
</dbReference>
<name>A0A9D1SQ93_9BACT</name>
<dbReference type="Proteomes" id="UP000886852">
    <property type="component" value="Unassembled WGS sequence"/>
</dbReference>
<dbReference type="Gene3D" id="2.60.120.10">
    <property type="entry name" value="Jelly Rolls"/>
    <property type="match status" value="1"/>
</dbReference>
<evidence type="ECO:0000259" key="4">
    <source>
        <dbReference type="PROSITE" id="PS01124"/>
    </source>
</evidence>
<dbReference type="PANTHER" id="PTHR43280:SF2">
    <property type="entry name" value="HTH-TYPE TRANSCRIPTIONAL REGULATOR EXSA"/>
    <property type="match status" value="1"/>
</dbReference>
<dbReference type="SUPFAM" id="SSF46689">
    <property type="entry name" value="Homeodomain-like"/>
    <property type="match status" value="2"/>
</dbReference>
<dbReference type="InterPro" id="IPR020449">
    <property type="entry name" value="Tscrpt_reg_AraC-type_HTH"/>
</dbReference>
<feature type="domain" description="HTH araC/xylS-type" evidence="4">
    <location>
        <begin position="166"/>
        <end position="263"/>
    </location>
</feature>
<evidence type="ECO:0000313" key="5">
    <source>
        <dbReference type="EMBL" id="HIU91405.1"/>
    </source>
</evidence>
<evidence type="ECO:0000256" key="1">
    <source>
        <dbReference type="ARBA" id="ARBA00023015"/>
    </source>
</evidence>
<dbReference type="InterPro" id="IPR011051">
    <property type="entry name" value="RmlC_Cupin_sf"/>
</dbReference>
<dbReference type="PANTHER" id="PTHR43280">
    <property type="entry name" value="ARAC-FAMILY TRANSCRIPTIONAL REGULATOR"/>
    <property type="match status" value="1"/>
</dbReference>
<reference evidence="5" key="2">
    <citation type="journal article" date="2021" name="PeerJ">
        <title>Extensive microbial diversity within the chicken gut microbiome revealed by metagenomics and culture.</title>
        <authorList>
            <person name="Gilroy R."/>
            <person name="Ravi A."/>
            <person name="Getino M."/>
            <person name="Pursley I."/>
            <person name="Horton D.L."/>
            <person name="Alikhan N.F."/>
            <person name="Baker D."/>
            <person name="Gharbi K."/>
            <person name="Hall N."/>
            <person name="Watson M."/>
            <person name="Adriaenssens E.M."/>
            <person name="Foster-Nyarko E."/>
            <person name="Jarju S."/>
            <person name="Secka A."/>
            <person name="Antonio M."/>
            <person name="Oren A."/>
            <person name="Chaudhuri R.R."/>
            <person name="La Ragione R."/>
            <person name="Hildebrand F."/>
            <person name="Pallen M.J."/>
        </authorList>
    </citation>
    <scope>NUCLEOTIDE SEQUENCE</scope>
    <source>
        <strain evidence="5">ChiHjej12B11-7776</strain>
    </source>
</reference>
<dbReference type="InterPro" id="IPR014710">
    <property type="entry name" value="RmlC-like_jellyroll"/>
</dbReference>
<dbReference type="AlphaFoldDB" id="A0A9D1SQ93"/>
<dbReference type="Pfam" id="PF07883">
    <property type="entry name" value="Cupin_2"/>
    <property type="match status" value="1"/>
</dbReference>
<dbReference type="SUPFAM" id="SSF51182">
    <property type="entry name" value="RmlC-like cupins"/>
    <property type="match status" value="1"/>
</dbReference>
<evidence type="ECO:0000313" key="6">
    <source>
        <dbReference type="Proteomes" id="UP000886852"/>
    </source>
</evidence>
<evidence type="ECO:0000256" key="3">
    <source>
        <dbReference type="ARBA" id="ARBA00023163"/>
    </source>
</evidence>
<sequence>MRKTDIMNDNTLKAKGEWAQYHVVTAKDAPPFCPVRWHEEAEALRVLEGEGALYADGVKYPLKKGDCAVILPFVMHSIEGNGNFCFEAIIIDVRAAGEREEKVRSQAHLLNGGGKSALCRGMDEAFDDIKCALINARPLSATPLLQQMCDLPAAEGCSARQLHAVRQAAAFISEHYRSRITVKDVAAACGYSEFYTMKLFARCTGSSCVDYLNNVRLTAAAAALCTGGKIADAARDAGFNNISYFNKQFKRLFGKTPGQYRNVKKAQQP</sequence>
<dbReference type="Gene3D" id="1.10.10.60">
    <property type="entry name" value="Homeodomain-like"/>
    <property type="match status" value="2"/>
</dbReference>
<dbReference type="InterPro" id="IPR018060">
    <property type="entry name" value="HTH_AraC"/>
</dbReference>
<evidence type="ECO:0000256" key="2">
    <source>
        <dbReference type="ARBA" id="ARBA00023125"/>
    </source>
</evidence>
<reference evidence="5" key="1">
    <citation type="submission" date="2020-10" db="EMBL/GenBank/DDBJ databases">
        <authorList>
            <person name="Gilroy R."/>
        </authorList>
    </citation>
    <scope>NUCLEOTIDE SEQUENCE</scope>
    <source>
        <strain evidence="5">ChiHjej12B11-7776</strain>
    </source>
</reference>
<keyword evidence="3" id="KW-0804">Transcription</keyword>
<proteinExistence type="predicted"/>
<dbReference type="GO" id="GO:0043565">
    <property type="term" value="F:sequence-specific DNA binding"/>
    <property type="evidence" value="ECO:0007669"/>
    <property type="project" value="InterPro"/>
</dbReference>
<keyword evidence="2" id="KW-0238">DNA-binding</keyword>
<dbReference type="GO" id="GO:0003700">
    <property type="term" value="F:DNA-binding transcription factor activity"/>
    <property type="evidence" value="ECO:0007669"/>
    <property type="project" value="InterPro"/>
</dbReference>
<dbReference type="Pfam" id="PF12833">
    <property type="entry name" value="HTH_18"/>
    <property type="match status" value="1"/>
</dbReference>
<dbReference type="InterPro" id="IPR009057">
    <property type="entry name" value="Homeodomain-like_sf"/>
</dbReference>
<accession>A0A9D1SQ93</accession>
<keyword evidence="1" id="KW-0805">Transcription regulation</keyword>
<organism evidence="5 6">
    <name type="scientific">Candidatus Fimimonas merdipullorum</name>
    <dbReference type="NCBI Taxonomy" id="2840822"/>
    <lineage>
        <taxon>Bacteria</taxon>
        <taxon>Pseudomonadati</taxon>
        <taxon>Myxococcota</taxon>
        <taxon>Myxococcia</taxon>
        <taxon>Myxococcales</taxon>
        <taxon>Cystobacterineae</taxon>
        <taxon>Myxococcaceae</taxon>
        <taxon>Myxococcaceae incertae sedis</taxon>
        <taxon>Candidatus Fimimonas</taxon>
    </lineage>
</organism>
<dbReference type="EMBL" id="DVOC01000093">
    <property type="protein sequence ID" value="HIU91405.1"/>
    <property type="molecule type" value="Genomic_DNA"/>
</dbReference>
<protein>
    <submittedName>
        <fullName evidence="5">Helix-turn-helix domain-containing protein</fullName>
    </submittedName>
</protein>
<gene>
    <name evidence="5" type="ORF">IAC72_05300</name>
</gene>
<dbReference type="PROSITE" id="PS01124">
    <property type="entry name" value="HTH_ARAC_FAMILY_2"/>
    <property type="match status" value="1"/>
</dbReference>
<comment type="caution">
    <text evidence="5">The sequence shown here is derived from an EMBL/GenBank/DDBJ whole genome shotgun (WGS) entry which is preliminary data.</text>
</comment>
<dbReference type="PRINTS" id="PR00032">
    <property type="entry name" value="HTHARAC"/>
</dbReference>
<dbReference type="InterPro" id="IPR013096">
    <property type="entry name" value="Cupin_2"/>
</dbReference>
<dbReference type="SMART" id="SM00342">
    <property type="entry name" value="HTH_ARAC"/>
    <property type="match status" value="1"/>
</dbReference>